<dbReference type="Proteomes" id="UP000737018">
    <property type="component" value="Unassembled WGS sequence"/>
</dbReference>
<comment type="caution">
    <text evidence="2">The sequence shown here is derived from an EMBL/GenBank/DDBJ whole genome shotgun (WGS) entry which is preliminary data.</text>
</comment>
<dbReference type="EMBL" id="JRKL02003152">
    <property type="protein sequence ID" value="KAF3956237.1"/>
    <property type="molecule type" value="Genomic_DNA"/>
</dbReference>
<proteinExistence type="predicted"/>
<name>A0A8J4R336_9ROSI</name>
<keyword evidence="3" id="KW-1185">Reference proteome</keyword>
<feature type="compositionally biased region" description="Acidic residues" evidence="1">
    <location>
        <begin position="97"/>
        <end position="106"/>
    </location>
</feature>
<reference evidence="2" key="1">
    <citation type="submission" date="2020-03" db="EMBL/GenBank/DDBJ databases">
        <title>Castanea mollissima Vanexum genome sequencing.</title>
        <authorList>
            <person name="Staton M."/>
        </authorList>
    </citation>
    <scope>NUCLEOTIDE SEQUENCE</scope>
    <source>
        <tissue evidence="2">Leaf</tissue>
    </source>
</reference>
<accession>A0A8J4R336</accession>
<evidence type="ECO:0000313" key="3">
    <source>
        <dbReference type="Proteomes" id="UP000737018"/>
    </source>
</evidence>
<evidence type="ECO:0000313" key="2">
    <source>
        <dbReference type="EMBL" id="KAF3956237.1"/>
    </source>
</evidence>
<sequence length="116" mass="13003">MGFESWRIAEVGSSGIGKWWEIWRERTSGSQGSLACTAWKTRKKMEMETEGQEGHFASDDDADADADVVFVVVIVVVRTIVVETEIGEEKRVGAVCDDGEEDEWEWEEGREVEGMG</sequence>
<evidence type="ECO:0000256" key="1">
    <source>
        <dbReference type="SAM" id="MobiDB-lite"/>
    </source>
</evidence>
<organism evidence="2 3">
    <name type="scientific">Castanea mollissima</name>
    <name type="common">Chinese chestnut</name>
    <dbReference type="NCBI Taxonomy" id="60419"/>
    <lineage>
        <taxon>Eukaryota</taxon>
        <taxon>Viridiplantae</taxon>
        <taxon>Streptophyta</taxon>
        <taxon>Embryophyta</taxon>
        <taxon>Tracheophyta</taxon>
        <taxon>Spermatophyta</taxon>
        <taxon>Magnoliopsida</taxon>
        <taxon>eudicotyledons</taxon>
        <taxon>Gunneridae</taxon>
        <taxon>Pentapetalae</taxon>
        <taxon>rosids</taxon>
        <taxon>fabids</taxon>
        <taxon>Fagales</taxon>
        <taxon>Fagaceae</taxon>
        <taxon>Castanea</taxon>
    </lineage>
</organism>
<protein>
    <submittedName>
        <fullName evidence="2">Uncharacterized protein</fullName>
    </submittedName>
</protein>
<gene>
    <name evidence="2" type="ORF">CMV_018611</name>
</gene>
<feature type="region of interest" description="Disordered" evidence="1">
    <location>
        <begin position="97"/>
        <end position="116"/>
    </location>
</feature>
<feature type="compositionally biased region" description="Basic and acidic residues" evidence="1">
    <location>
        <begin position="107"/>
        <end position="116"/>
    </location>
</feature>
<dbReference type="AlphaFoldDB" id="A0A8J4R336"/>